<keyword evidence="2 7" id="KW-0227">DNA damage</keyword>
<dbReference type="Pfam" id="PF21176">
    <property type="entry name" value="RecR_HhH"/>
    <property type="match status" value="1"/>
</dbReference>
<dbReference type="GO" id="GO:0003677">
    <property type="term" value="F:DNA binding"/>
    <property type="evidence" value="ECO:0007669"/>
    <property type="project" value="UniProtKB-UniRule"/>
</dbReference>
<evidence type="ECO:0000256" key="5">
    <source>
        <dbReference type="ARBA" id="ARBA00023172"/>
    </source>
</evidence>
<feature type="zinc finger region" description="C4-type" evidence="7">
    <location>
        <begin position="60"/>
        <end position="75"/>
    </location>
</feature>
<dbReference type="HAMAP" id="MF_00017">
    <property type="entry name" value="RecR"/>
    <property type="match status" value="1"/>
</dbReference>
<dbReference type="PANTHER" id="PTHR30446">
    <property type="entry name" value="RECOMBINATION PROTEIN RECR"/>
    <property type="match status" value="1"/>
</dbReference>
<evidence type="ECO:0000256" key="1">
    <source>
        <dbReference type="ARBA" id="ARBA00022723"/>
    </source>
</evidence>
<dbReference type="EMBL" id="LPWE01000010">
    <property type="protein sequence ID" value="ODR95517.1"/>
    <property type="molecule type" value="Genomic_DNA"/>
</dbReference>
<evidence type="ECO:0000256" key="6">
    <source>
        <dbReference type="ARBA" id="ARBA00023204"/>
    </source>
</evidence>
<keyword evidence="10" id="KW-1185">Reference proteome</keyword>
<evidence type="ECO:0000256" key="7">
    <source>
        <dbReference type="HAMAP-Rule" id="MF_00017"/>
    </source>
</evidence>
<dbReference type="InterPro" id="IPR000093">
    <property type="entry name" value="DNA_Rcmb_RecR"/>
</dbReference>
<dbReference type="Pfam" id="PF02132">
    <property type="entry name" value="RecR_ZnF"/>
    <property type="match status" value="1"/>
</dbReference>
<dbReference type="Gene3D" id="1.10.8.420">
    <property type="entry name" value="RecR Domain 1"/>
    <property type="match status" value="1"/>
</dbReference>
<dbReference type="Gene3D" id="3.40.1360.10">
    <property type="match status" value="1"/>
</dbReference>
<proteinExistence type="inferred from homology"/>
<dbReference type="SUPFAM" id="SSF111304">
    <property type="entry name" value="Recombination protein RecR"/>
    <property type="match status" value="1"/>
</dbReference>
<dbReference type="PROSITE" id="PS01300">
    <property type="entry name" value="RECR"/>
    <property type="match status" value="1"/>
</dbReference>
<feature type="domain" description="Toprim" evidence="8">
    <location>
        <begin position="83"/>
        <end position="178"/>
    </location>
</feature>
<dbReference type="Proteomes" id="UP000094172">
    <property type="component" value="Unassembled WGS sequence"/>
</dbReference>
<dbReference type="SMART" id="SM00493">
    <property type="entry name" value="TOPRIM"/>
    <property type="match status" value="1"/>
</dbReference>
<dbReference type="AlphaFoldDB" id="A0A1E3VPS0"/>
<dbReference type="GO" id="GO:0008270">
    <property type="term" value="F:zinc ion binding"/>
    <property type="evidence" value="ECO:0007669"/>
    <property type="project" value="UniProtKB-KW"/>
</dbReference>
<dbReference type="InterPro" id="IPR034137">
    <property type="entry name" value="TOPRIM_RecR"/>
</dbReference>
<dbReference type="CDD" id="cd01025">
    <property type="entry name" value="TOPRIM_recR"/>
    <property type="match status" value="1"/>
</dbReference>
<dbReference type="STRING" id="1774970.AUC70_00890"/>
<reference evidence="9 10" key="1">
    <citation type="journal article" date="2016" name="Environ. Microbiol.">
        <title>New Methyloceanibacter diversity from North Sea sediments includes methanotroph containing solely the soluble methane monooxygenase.</title>
        <authorList>
            <person name="Vekeman B."/>
            <person name="Kerckhof F.M."/>
            <person name="Cremers G."/>
            <person name="de Vos P."/>
            <person name="Vandamme P."/>
            <person name="Boon N."/>
            <person name="Op den Camp H.J."/>
            <person name="Heylen K."/>
        </authorList>
    </citation>
    <scope>NUCLEOTIDE SEQUENCE [LARGE SCALE GENOMIC DNA]</scope>
    <source>
        <strain evidence="9 10">R-67176</strain>
    </source>
</reference>
<keyword evidence="1 7" id="KW-0479">Metal-binding</keyword>
<dbReference type="InterPro" id="IPR006171">
    <property type="entry name" value="TOPRIM_dom"/>
</dbReference>
<dbReference type="GO" id="GO:0006281">
    <property type="term" value="P:DNA repair"/>
    <property type="evidence" value="ECO:0007669"/>
    <property type="project" value="UniProtKB-UniRule"/>
</dbReference>
<keyword evidence="5 7" id="KW-0233">DNA recombination</keyword>
<comment type="function">
    <text evidence="7">May play a role in DNA repair. It seems to be involved in an RecBC-independent recombinational process of DNA repair. It may act with RecF and RecO.</text>
</comment>
<evidence type="ECO:0000259" key="8">
    <source>
        <dbReference type="PROSITE" id="PS50880"/>
    </source>
</evidence>
<dbReference type="PROSITE" id="PS50880">
    <property type="entry name" value="TOPRIM"/>
    <property type="match status" value="1"/>
</dbReference>
<protein>
    <recommendedName>
        <fullName evidence="7">Recombination protein RecR</fullName>
    </recommendedName>
</protein>
<dbReference type="GO" id="GO:0006310">
    <property type="term" value="P:DNA recombination"/>
    <property type="evidence" value="ECO:0007669"/>
    <property type="project" value="UniProtKB-UniRule"/>
</dbReference>
<evidence type="ECO:0000313" key="9">
    <source>
        <dbReference type="EMBL" id="ODR95517.1"/>
    </source>
</evidence>
<accession>A0A1E3VPS0</accession>
<evidence type="ECO:0000256" key="3">
    <source>
        <dbReference type="ARBA" id="ARBA00022771"/>
    </source>
</evidence>
<keyword evidence="3 7" id="KW-0863">Zinc-finger</keyword>
<dbReference type="Pfam" id="PF13662">
    <property type="entry name" value="Toprim_4"/>
    <property type="match status" value="1"/>
</dbReference>
<dbReference type="InterPro" id="IPR015967">
    <property type="entry name" value="Rcmb_RecR_Znf"/>
</dbReference>
<gene>
    <name evidence="7" type="primary">recR</name>
    <name evidence="9" type="ORF">AUC70_00890</name>
</gene>
<evidence type="ECO:0000256" key="2">
    <source>
        <dbReference type="ARBA" id="ARBA00022763"/>
    </source>
</evidence>
<keyword evidence="4 7" id="KW-0862">Zinc</keyword>
<comment type="caution">
    <text evidence="9">The sequence shown here is derived from an EMBL/GenBank/DDBJ whole genome shotgun (WGS) entry which is preliminary data.</text>
</comment>
<dbReference type="PANTHER" id="PTHR30446:SF0">
    <property type="entry name" value="RECOMBINATION PROTEIN RECR"/>
    <property type="match status" value="1"/>
</dbReference>
<name>A0A1E3VPS0_9HYPH</name>
<dbReference type="RefSeq" id="WP_069443733.1">
    <property type="nucleotide sequence ID" value="NZ_LPWE01000010.1"/>
</dbReference>
<organism evidence="9 10">
    <name type="scientific">Methyloceanibacter stevinii</name>
    <dbReference type="NCBI Taxonomy" id="1774970"/>
    <lineage>
        <taxon>Bacteria</taxon>
        <taxon>Pseudomonadati</taxon>
        <taxon>Pseudomonadota</taxon>
        <taxon>Alphaproteobacteria</taxon>
        <taxon>Hyphomicrobiales</taxon>
        <taxon>Hyphomicrobiaceae</taxon>
        <taxon>Methyloceanibacter</taxon>
    </lineage>
</organism>
<sequence>MARAAAGPEIERLIQLLARLPGLGPRSARRAALHLVKKKEQLLDPLAAALAETRDTILTCEVCGNIDTQSPCTLCRDATRDPSLICVVEEVGDLWALERAAVVNGRYHVLGGTLSPLDGVGPDDLNIPKLIERARGEEVTEVLLALNATVEGQSTAHYLTDQLADCNVSVSRLAQGVPIGGELDYLDEGTLAAAVKARKAMGG</sequence>
<comment type="similarity">
    <text evidence="7">Belongs to the RecR family.</text>
</comment>
<dbReference type="NCBIfam" id="TIGR00615">
    <property type="entry name" value="recR"/>
    <property type="match status" value="1"/>
</dbReference>
<dbReference type="Pfam" id="PF21175">
    <property type="entry name" value="RecR_C"/>
    <property type="match status" value="1"/>
</dbReference>
<evidence type="ECO:0000256" key="4">
    <source>
        <dbReference type="ARBA" id="ARBA00022833"/>
    </source>
</evidence>
<dbReference type="InterPro" id="IPR023627">
    <property type="entry name" value="Rcmb_RecR"/>
</dbReference>
<keyword evidence="6 7" id="KW-0234">DNA repair</keyword>
<evidence type="ECO:0000313" key="10">
    <source>
        <dbReference type="Proteomes" id="UP000094172"/>
    </source>
</evidence>